<keyword evidence="4" id="KW-1185">Reference proteome</keyword>
<dbReference type="Proteomes" id="UP000242999">
    <property type="component" value="Unassembled WGS sequence"/>
</dbReference>
<accession>A0A1H6QE51</accession>
<evidence type="ECO:0000313" key="4">
    <source>
        <dbReference type="Proteomes" id="UP000242999"/>
    </source>
</evidence>
<dbReference type="EMBL" id="FNYH01000001">
    <property type="protein sequence ID" value="SEI41981.1"/>
    <property type="molecule type" value="Genomic_DNA"/>
</dbReference>
<gene>
    <name evidence="3" type="ORF">SAMN05421831_101425</name>
</gene>
<dbReference type="RefSeq" id="WP_177166745.1">
    <property type="nucleotide sequence ID" value="NZ_FNYH01000001.1"/>
</dbReference>
<protein>
    <recommendedName>
        <fullName evidence="2">DUF2489 domain-containing protein</fullName>
    </recommendedName>
</protein>
<name>A0A1H6QE51_9GAMM</name>
<dbReference type="AlphaFoldDB" id="A0A1H6QE51"/>
<organism evidence="3 4">
    <name type="scientific">Allopseudospirillum japonicum</name>
    <dbReference type="NCBI Taxonomy" id="64971"/>
    <lineage>
        <taxon>Bacteria</taxon>
        <taxon>Pseudomonadati</taxon>
        <taxon>Pseudomonadota</taxon>
        <taxon>Gammaproteobacteria</taxon>
        <taxon>Oceanospirillales</taxon>
        <taxon>Oceanospirillaceae</taxon>
        <taxon>Allopseudospirillum</taxon>
    </lineage>
</organism>
<feature type="region of interest" description="Disordered" evidence="1">
    <location>
        <begin position="159"/>
        <end position="178"/>
    </location>
</feature>
<reference evidence="4" key="1">
    <citation type="submission" date="2016-10" db="EMBL/GenBank/DDBJ databases">
        <authorList>
            <person name="Varghese N."/>
            <person name="Submissions S."/>
        </authorList>
    </citation>
    <scope>NUCLEOTIDE SEQUENCE [LARGE SCALE GENOMIC DNA]</scope>
    <source>
        <strain evidence="4">DSM 7165</strain>
    </source>
</reference>
<proteinExistence type="predicted"/>
<sequence length="178" mass="20693">MTAWLAYLLLALALLIICALSAYALHLWRKVARVEKFRAYEAQQARIHILENLEVVARALKEGQINLTEACLRIYVLLDLYEEGAHWSQQASWQVFQRVHQAAQAWATHQAREALDSKEKYQQDKARRALEEQLEEEILQANHDVLQFIHTQRQQHQIVKSQVQSFTPPKQATPSTQQ</sequence>
<dbReference type="InterPro" id="IPR019617">
    <property type="entry name" value="DUF2489"/>
</dbReference>
<evidence type="ECO:0000256" key="1">
    <source>
        <dbReference type="SAM" id="MobiDB-lite"/>
    </source>
</evidence>
<evidence type="ECO:0000313" key="3">
    <source>
        <dbReference type="EMBL" id="SEI41981.1"/>
    </source>
</evidence>
<evidence type="ECO:0000259" key="2">
    <source>
        <dbReference type="Pfam" id="PF10675"/>
    </source>
</evidence>
<feature type="domain" description="DUF2489" evidence="2">
    <location>
        <begin position="17"/>
        <end position="142"/>
    </location>
</feature>
<dbReference type="STRING" id="64971.SAMN05421831_101425"/>
<dbReference type="Pfam" id="PF10675">
    <property type="entry name" value="DUF2489"/>
    <property type="match status" value="1"/>
</dbReference>